<feature type="disulfide bond" evidence="1">
    <location>
        <begin position="113"/>
        <end position="128"/>
    </location>
</feature>
<evidence type="ECO:0000313" key="3">
    <source>
        <dbReference type="EMBL" id="PEH73676.1"/>
    </source>
</evidence>
<dbReference type="OrthoDB" id="6505467at2"/>
<keyword evidence="1" id="KW-0998">Cell outer membrane</keyword>
<comment type="subcellular location">
    <subcellularLocation>
        <location evidence="1">Cell outer membrane</location>
        <topology evidence="1">Lipid-anchor</topology>
        <orientation evidence="1">Periplasmic side</orientation>
    </subcellularLocation>
</comment>
<dbReference type="GO" id="GO:0031241">
    <property type="term" value="C:periplasmic side of cell outer membrane"/>
    <property type="evidence" value="ECO:0007669"/>
    <property type="project" value="UniProtKB-UniRule"/>
</dbReference>
<evidence type="ECO:0000256" key="1">
    <source>
        <dbReference type="HAMAP-Rule" id="MF_00976"/>
    </source>
</evidence>
<sequence>MRALPLCLLTASMTLSGCSLLHREAAPITPATADKTPETVTTPRAAATRQPTIALYENAEALLGKPFRDLGEVSGSVCQSRPHHTPPSLSTAKKRMLHKAAQLKANAVLLHSCQLLEQANGCYRQALCTGSALNITSSAQ</sequence>
<feature type="signal peptide" evidence="2">
    <location>
        <begin position="1"/>
        <end position="17"/>
    </location>
</feature>
<keyword evidence="1" id="KW-1015">Disulfide bond</keyword>
<dbReference type="NCBIfam" id="NF008048">
    <property type="entry name" value="PRK10781.1"/>
    <property type="match status" value="1"/>
</dbReference>
<proteinExistence type="inferred from homology"/>
<evidence type="ECO:0000313" key="4">
    <source>
        <dbReference type="Proteomes" id="UP000219788"/>
    </source>
</evidence>
<keyword evidence="2" id="KW-0732">Signal</keyword>
<comment type="function">
    <text evidence="1">Essential component of the Rcs signaling system, which controls transcription of numerous genes. Plays a role in signal transduction from the cell surface to the histidine kinase RcsC. May detect outer membrane defects.</text>
</comment>
<feature type="disulfide bond" evidence="1">
    <location>
        <begin position="78"/>
        <end position="122"/>
    </location>
</feature>
<keyword evidence="1" id="KW-0472">Membrane</keyword>
<dbReference type="Gene3D" id="3.30.110.70">
    <property type="entry name" value="Hypothetical protein apc22750. Chain B"/>
    <property type="match status" value="1"/>
</dbReference>
<dbReference type="InterPro" id="IPR030852">
    <property type="entry name" value="RcsF"/>
</dbReference>
<dbReference type="GO" id="GO:0035556">
    <property type="term" value="P:intracellular signal transduction"/>
    <property type="evidence" value="ECO:0007669"/>
    <property type="project" value="InterPro"/>
</dbReference>
<name>A0A2A7U5J1_EDWTA</name>
<dbReference type="Proteomes" id="UP000219788">
    <property type="component" value="Unassembled WGS sequence"/>
</dbReference>
<gene>
    <name evidence="1" type="primary">rcsF</name>
    <name evidence="3" type="ORF">CRM76_17950</name>
</gene>
<dbReference type="PROSITE" id="PS51257">
    <property type="entry name" value="PROKAR_LIPOPROTEIN"/>
    <property type="match status" value="1"/>
</dbReference>
<feature type="chain" id="PRO_5013332468" description="Outer membrane lipoprotein RcsF" evidence="2">
    <location>
        <begin position="18"/>
        <end position="140"/>
    </location>
</feature>
<organism evidence="3 4">
    <name type="scientific">Edwardsiella tarda</name>
    <dbReference type="NCBI Taxonomy" id="636"/>
    <lineage>
        <taxon>Bacteria</taxon>
        <taxon>Pseudomonadati</taxon>
        <taxon>Pseudomonadota</taxon>
        <taxon>Gammaproteobacteria</taxon>
        <taxon>Enterobacterales</taxon>
        <taxon>Hafniaceae</taxon>
        <taxon>Edwardsiella</taxon>
    </lineage>
</organism>
<accession>A0A2A7U5J1</accession>
<evidence type="ECO:0000256" key="2">
    <source>
        <dbReference type="SAM" id="SignalP"/>
    </source>
</evidence>
<reference evidence="4" key="1">
    <citation type="submission" date="2017-09" db="EMBL/GenBank/DDBJ databases">
        <title>FDA dAtabase for Regulatory Grade micrObial Sequences (FDA-ARGOS): Supporting development and validation of Infectious Disease Dx tests.</title>
        <authorList>
            <person name="Goldberg B."/>
            <person name="Campos J."/>
            <person name="Tallon L."/>
            <person name="Sadzewicz L."/>
            <person name="Ott S."/>
            <person name="Zhao X."/>
            <person name="Nagaraj S."/>
            <person name="Vavikolanu K."/>
            <person name="Aluvathingal J."/>
            <person name="Nadendla S."/>
            <person name="Geyer C."/>
            <person name="Sichtig H."/>
        </authorList>
    </citation>
    <scope>NUCLEOTIDE SEQUENCE [LARGE SCALE GENOMIC DNA]</scope>
    <source>
        <strain evidence="4">FDAARGOS_370</strain>
    </source>
</reference>
<protein>
    <recommendedName>
        <fullName evidence="1">Outer membrane lipoprotein RcsF</fullName>
    </recommendedName>
</protein>
<comment type="similarity">
    <text evidence="1">Belongs to the RcsF family.</text>
</comment>
<dbReference type="Pfam" id="PF16358">
    <property type="entry name" value="RcsF"/>
    <property type="match status" value="1"/>
</dbReference>
<comment type="caution">
    <text evidence="3">The sequence shown here is derived from an EMBL/GenBank/DDBJ whole genome shotgun (WGS) entry which is preliminary data.</text>
</comment>
<dbReference type="RefSeq" id="WP_005297387.1">
    <property type="nucleotide sequence ID" value="NZ_AP028090.1"/>
</dbReference>
<dbReference type="EMBL" id="PDDV01000013">
    <property type="protein sequence ID" value="PEH73676.1"/>
    <property type="molecule type" value="Genomic_DNA"/>
</dbReference>
<dbReference type="AlphaFoldDB" id="A0A2A7U5J1"/>
<dbReference type="HAMAP" id="MF_00976">
    <property type="entry name" value="RcsF"/>
    <property type="match status" value="1"/>
</dbReference>
<dbReference type="STRING" id="636.AAW15_13285"/>